<feature type="region of interest" description="Disordered" evidence="1">
    <location>
        <begin position="1"/>
        <end position="22"/>
    </location>
</feature>
<accession>A0A0G4I6I1</accession>
<evidence type="ECO:0000256" key="1">
    <source>
        <dbReference type="SAM" id="MobiDB-lite"/>
    </source>
</evidence>
<organism evidence="2">
    <name type="scientific">Chromera velia CCMP2878</name>
    <dbReference type="NCBI Taxonomy" id="1169474"/>
    <lineage>
        <taxon>Eukaryota</taxon>
        <taxon>Sar</taxon>
        <taxon>Alveolata</taxon>
        <taxon>Colpodellida</taxon>
        <taxon>Chromeraceae</taxon>
        <taxon>Chromera</taxon>
    </lineage>
</organism>
<dbReference type="EMBL" id="CDMZ01005296">
    <property type="protein sequence ID" value="CEM52590.1"/>
    <property type="molecule type" value="Genomic_DNA"/>
</dbReference>
<name>A0A0G4I6I1_9ALVE</name>
<proteinExistence type="predicted"/>
<feature type="region of interest" description="Disordered" evidence="1">
    <location>
        <begin position="28"/>
        <end position="47"/>
    </location>
</feature>
<feature type="compositionally biased region" description="Basic and acidic residues" evidence="1">
    <location>
        <begin position="129"/>
        <end position="149"/>
    </location>
</feature>
<reference evidence="2" key="1">
    <citation type="submission" date="2014-11" db="EMBL/GenBank/DDBJ databases">
        <authorList>
            <person name="Otto D Thomas"/>
            <person name="Naeem Raeece"/>
        </authorList>
    </citation>
    <scope>NUCLEOTIDE SEQUENCE</scope>
</reference>
<feature type="region of interest" description="Disordered" evidence="1">
    <location>
        <begin position="102"/>
        <end position="149"/>
    </location>
</feature>
<dbReference type="AlphaFoldDB" id="A0A0G4I6I1"/>
<evidence type="ECO:0000313" key="2">
    <source>
        <dbReference type="EMBL" id="CEM52590.1"/>
    </source>
</evidence>
<dbReference type="VEuPathDB" id="CryptoDB:Cvel_11373"/>
<protein>
    <submittedName>
        <fullName evidence="2">Uncharacterized protein</fullName>
    </submittedName>
</protein>
<sequence>MGGGREKRLPNAERQKPPEKTRCRLRSRVMGGGGEKCLPNAEDQDSPEKTCCRLRALPQWTQGLGDLVSDSDSNFGGSILDEGPVALPGSLFPAPSQALSLFPSSSLGGKRQRKGRGFGWDTPPNKRHSTAEKMEEEKEEGGVIEKEYVYSVKEEEMVPASTKRTPEEQKK</sequence>
<gene>
    <name evidence="2" type="ORF">Cvel_11373</name>
</gene>